<dbReference type="PANTHER" id="PTHR47696">
    <property type="entry name" value="THAP DOMAIN-CONTAINING PROTEIN 2"/>
    <property type="match status" value="1"/>
</dbReference>
<feature type="domain" description="THAP-type" evidence="7">
    <location>
        <begin position="1"/>
        <end position="83"/>
    </location>
</feature>
<dbReference type="InterPro" id="IPR026521">
    <property type="entry name" value="THAP2"/>
</dbReference>
<dbReference type="GO" id="GO:0003677">
    <property type="term" value="F:DNA binding"/>
    <property type="evidence" value="ECO:0007669"/>
    <property type="project" value="UniProtKB-UniRule"/>
</dbReference>
<comment type="caution">
    <text evidence="8">The sequence shown here is derived from an EMBL/GenBank/DDBJ whole genome shotgun (WGS) entry which is preliminary data.</text>
</comment>
<accession>A0A8S4BEL3</accession>
<dbReference type="SMART" id="SM00692">
    <property type="entry name" value="DM3"/>
    <property type="match status" value="1"/>
</dbReference>
<feature type="region of interest" description="Disordered" evidence="6">
    <location>
        <begin position="93"/>
        <end position="125"/>
    </location>
</feature>
<keyword evidence="9" id="KW-1185">Reference proteome</keyword>
<evidence type="ECO:0000256" key="4">
    <source>
        <dbReference type="ARBA" id="ARBA00023125"/>
    </source>
</evidence>
<dbReference type="Proteomes" id="UP000677803">
    <property type="component" value="Unassembled WGS sequence"/>
</dbReference>
<organism evidence="8 9">
    <name type="scientific">Menidia menidia</name>
    <name type="common">Atlantic silverside</name>
    <dbReference type="NCBI Taxonomy" id="238744"/>
    <lineage>
        <taxon>Eukaryota</taxon>
        <taxon>Metazoa</taxon>
        <taxon>Chordata</taxon>
        <taxon>Craniata</taxon>
        <taxon>Vertebrata</taxon>
        <taxon>Euteleostomi</taxon>
        <taxon>Actinopterygii</taxon>
        <taxon>Neopterygii</taxon>
        <taxon>Teleostei</taxon>
        <taxon>Neoteleostei</taxon>
        <taxon>Acanthomorphata</taxon>
        <taxon>Ovalentaria</taxon>
        <taxon>Atherinomorphae</taxon>
        <taxon>Atheriniformes</taxon>
        <taxon>Atherinopsidae</taxon>
        <taxon>Menidiinae</taxon>
        <taxon>Menidia</taxon>
    </lineage>
</organism>
<evidence type="ECO:0000259" key="7">
    <source>
        <dbReference type="PROSITE" id="PS50950"/>
    </source>
</evidence>
<dbReference type="PANTHER" id="PTHR47696:SF2">
    <property type="entry name" value="PROVISIONAL ORTHOLOG OF THAP DOMAIN CONTAINING 1"/>
    <property type="match status" value="1"/>
</dbReference>
<dbReference type="GO" id="GO:0008270">
    <property type="term" value="F:zinc ion binding"/>
    <property type="evidence" value="ECO:0007669"/>
    <property type="project" value="UniProtKB-KW"/>
</dbReference>
<dbReference type="InterPro" id="IPR048366">
    <property type="entry name" value="TNP-like_GBD"/>
</dbReference>
<proteinExistence type="predicted"/>
<dbReference type="SUPFAM" id="SSF57716">
    <property type="entry name" value="Glucocorticoid receptor-like (DNA-binding domain)"/>
    <property type="match status" value="1"/>
</dbReference>
<evidence type="ECO:0000313" key="8">
    <source>
        <dbReference type="EMBL" id="CAG5929592.1"/>
    </source>
</evidence>
<dbReference type="Pfam" id="PF21788">
    <property type="entry name" value="TNP-like_GBD"/>
    <property type="match status" value="1"/>
</dbReference>
<name>A0A8S4BEL3_9TELE</name>
<evidence type="ECO:0000256" key="5">
    <source>
        <dbReference type="PROSITE-ProRule" id="PRU00309"/>
    </source>
</evidence>
<dbReference type="OrthoDB" id="7312725at2759"/>
<dbReference type="SMART" id="SM00980">
    <property type="entry name" value="THAP"/>
    <property type="match status" value="1"/>
</dbReference>
<reference evidence="8" key="1">
    <citation type="submission" date="2021-05" db="EMBL/GenBank/DDBJ databases">
        <authorList>
            <person name="Tigano A."/>
        </authorList>
    </citation>
    <scope>NUCLEOTIDE SEQUENCE</scope>
</reference>
<evidence type="ECO:0000313" key="9">
    <source>
        <dbReference type="Proteomes" id="UP000677803"/>
    </source>
</evidence>
<dbReference type="PROSITE" id="PS50950">
    <property type="entry name" value="ZF_THAP"/>
    <property type="match status" value="1"/>
</dbReference>
<gene>
    <name evidence="8" type="ORF">MMEN_LOCUS13219</name>
</gene>
<protein>
    <submittedName>
        <fullName evidence="8">(Atlantic silverside) hypothetical protein</fullName>
    </submittedName>
</protein>
<dbReference type="AlphaFoldDB" id="A0A8S4BEL3"/>
<sequence>MPHSCAAWKCTNRFTVETRSHGLTFHRFPKDIEQRRVWETAVRRAGFSATPSSMLCSEHFRPEDFDRTGQTVRIRAGAVPSVIRVRAHNHRPVVTRTSQTSKKAQETLPDCSQRVQEAEPLPPPNVDHSYALPSSHEDLKARLREALARGQGTNKRGVERAARYIRRQEPDKHVNFDSQKMKLSLASQTPMALRALRDAGYSQFQHCEGAAEFIEAAESEPVPGHPMM</sequence>
<dbReference type="Gene3D" id="6.20.210.20">
    <property type="entry name" value="THAP domain"/>
    <property type="match status" value="1"/>
</dbReference>
<keyword evidence="2 5" id="KW-0863">Zinc-finger</keyword>
<keyword evidence="3" id="KW-0862">Zinc</keyword>
<dbReference type="InterPro" id="IPR038441">
    <property type="entry name" value="THAP_Znf_sf"/>
</dbReference>
<dbReference type="Pfam" id="PF05485">
    <property type="entry name" value="THAP"/>
    <property type="match status" value="1"/>
</dbReference>
<evidence type="ECO:0000256" key="2">
    <source>
        <dbReference type="ARBA" id="ARBA00022771"/>
    </source>
</evidence>
<evidence type="ECO:0000256" key="1">
    <source>
        <dbReference type="ARBA" id="ARBA00022723"/>
    </source>
</evidence>
<dbReference type="EMBL" id="CAJRST010014446">
    <property type="protein sequence ID" value="CAG5929592.1"/>
    <property type="molecule type" value="Genomic_DNA"/>
</dbReference>
<evidence type="ECO:0000256" key="6">
    <source>
        <dbReference type="SAM" id="MobiDB-lite"/>
    </source>
</evidence>
<keyword evidence="4 5" id="KW-0238">DNA-binding</keyword>
<dbReference type="InterPro" id="IPR006612">
    <property type="entry name" value="THAP_Znf"/>
</dbReference>
<evidence type="ECO:0000256" key="3">
    <source>
        <dbReference type="ARBA" id="ARBA00022833"/>
    </source>
</evidence>
<keyword evidence="1" id="KW-0479">Metal-binding</keyword>